<dbReference type="Proteomes" id="UP000244912">
    <property type="component" value="Unassembled WGS sequence"/>
</dbReference>
<dbReference type="AlphaFoldDB" id="A0A2R8BQH9"/>
<reference evidence="3 4" key="1">
    <citation type="submission" date="2018-03" db="EMBL/GenBank/DDBJ databases">
        <authorList>
            <person name="Keele B.F."/>
        </authorList>
    </citation>
    <scope>NUCLEOTIDE SEQUENCE [LARGE SCALE GENOMIC DNA]</scope>
    <source>
        <strain evidence="3 4">CECT 8504</strain>
    </source>
</reference>
<sequence>MAKAPDAFRTISEVADWLDVPTHVLRFWESRFTQVKPVKRAGGRRYYRPADMELLGGIKRLLHDEGMTIRGVQKLLREEGIRHVSALSPPLDGPPAGEDRGKVITLTPKGVSTIETAPDRWPFTDEAEEAVGKLNTDYLESDAPPEITPPPNIAAVPESDAADGIDDPARPSAEPEPASNEAAGSQDDAGQATVNEPPAPDLTESDAEADPAPDVDTAEGNAQPSAPTMDTELHQVADIPPMPVTDADAPVAPDTGPAEGAQSTEGSTPGQEAPAEPTPEGAAPSVPDDPAATPGPTPFADIPLPDVDALTLPVTPLAVLSGMGRSGRTRRSRVLRPIAIEAEIVSRAWDARI</sequence>
<dbReference type="GO" id="GO:0006355">
    <property type="term" value="P:regulation of DNA-templated transcription"/>
    <property type="evidence" value="ECO:0007669"/>
    <property type="project" value="InterPro"/>
</dbReference>
<evidence type="ECO:0000259" key="2">
    <source>
        <dbReference type="PROSITE" id="PS50937"/>
    </source>
</evidence>
<feature type="compositionally biased region" description="Low complexity" evidence="1">
    <location>
        <begin position="268"/>
        <end position="301"/>
    </location>
</feature>
<evidence type="ECO:0000256" key="1">
    <source>
        <dbReference type="SAM" id="MobiDB-lite"/>
    </source>
</evidence>
<feature type="compositionally biased region" description="Acidic residues" evidence="1">
    <location>
        <begin position="203"/>
        <end position="217"/>
    </location>
</feature>
<feature type="compositionally biased region" description="Low complexity" evidence="1">
    <location>
        <begin position="170"/>
        <end position="185"/>
    </location>
</feature>
<dbReference type="GO" id="GO:0003677">
    <property type="term" value="F:DNA binding"/>
    <property type="evidence" value="ECO:0007669"/>
    <property type="project" value="InterPro"/>
</dbReference>
<feature type="region of interest" description="Disordered" evidence="1">
    <location>
        <begin position="240"/>
        <end position="304"/>
    </location>
</feature>
<feature type="region of interest" description="Disordered" evidence="1">
    <location>
        <begin position="139"/>
        <end position="228"/>
    </location>
</feature>
<dbReference type="SMART" id="SM00422">
    <property type="entry name" value="HTH_MERR"/>
    <property type="match status" value="1"/>
</dbReference>
<dbReference type="SUPFAM" id="SSF46955">
    <property type="entry name" value="Putative DNA-binding domain"/>
    <property type="match status" value="1"/>
</dbReference>
<dbReference type="EMBL" id="ONZF01000001">
    <property type="protein sequence ID" value="SPJ22409.1"/>
    <property type="molecule type" value="Genomic_DNA"/>
</dbReference>
<dbReference type="CDD" id="cd04765">
    <property type="entry name" value="HTH_MlrA-like_sg2"/>
    <property type="match status" value="1"/>
</dbReference>
<organism evidence="3 4">
    <name type="scientific">Palleronia abyssalis</name>
    <dbReference type="NCBI Taxonomy" id="1501240"/>
    <lineage>
        <taxon>Bacteria</taxon>
        <taxon>Pseudomonadati</taxon>
        <taxon>Pseudomonadota</taxon>
        <taxon>Alphaproteobacteria</taxon>
        <taxon>Rhodobacterales</taxon>
        <taxon>Roseobacteraceae</taxon>
        <taxon>Palleronia</taxon>
    </lineage>
</organism>
<proteinExistence type="predicted"/>
<feature type="domain" description="HTH merR-type" evidence="2">
    <location>
        <begin position="10"/>
        <end position="78"/>
    </location>
</feature>
<accession>A0A2R8BQH9</accession>
<name>A0A2R8BQH9_9RHOB</name>
<dbReference type="Pfam" id="PF13411">
    <property type="entry name" value="MerR_1"/>
    <property type="match status" value="1"/>
</dbReference>
<keyword evidence="4" id="KW-1185">Reference proteome</keyword>
<dbReference type="InterPro" id="IPR009061">
    <property type="entry name" value="DNA-bd_dom_put_sf"/>
</dbReference>
<dbReference type="InterPro" id="IPR000551">
    <property type="entry name" value="MerR-type_HTH_dom"/>
</dbReference>
<protein>
    <recommendedName>
        <fullName evidence="2">HTH merR-type domain-containing protein</fullName>
    </recommendedName>
</protein>
<gene>
    <name evidence="3" type="ORF">PAA8504_00201</name>
</gene>
<dbReference type="Gene3D" id="1.10.1660.10">
    <property type="match status" value="1"/>
</dbReference>
<dbReference type="RefSeq" id="WP_245897474.1">
    <property type="nucleotide sequence ID" value="NZ_ONZF01000001.1"/>
</dbReference>
<evidence type="ECO:0000313" key="3">
    <source>
        <dbReference type="EMBL" id="SPJ22409.1"/>
    </source>
</evidence>
<dbReference type="PROSITE" id="PS50937">
    <property type="entry name" value="HTH_MERR_2"/>
    <property type="match status" value="1"/>
</dbReference>
<evidence type="ECO:0000313" key="4">
    <source>
        <dbReference type="Proteomes" id="UP000244912"/>
    </source>
</evidence>